<dbReference type="EMBL" id="BTSX01000006">
    <property type="protein sequence ID" value="GMT07182.1"/>
    <property type="molecule type" value="Genomic_DNA"/>
</dbReference>
<organism evidence="2 3">
    <name type="scientific">Pristionchus entomophagus</name>
    <dbReference type="NCBI Taxonomy" id="358040"/>
    <lineage>
        <taxon>Eukaryota</taxon>
        <taxon>Metazoa</taxon>
        <taxon>Ecdysozoa</taxon>
        <taxon>Nematoda</taxon>
        <taxon>Chromadorea</taxon>
        <taxon>Rhabditida</taxon>
        <taxon>Rhabditina</taxon>
        <taxon>Diplogasteromorpha</taxon>
        <taxon>Diplogasteroidea</taxon>
        <taxon>Neodiplogasteridae</taxon>
        <taxon>Pristionchus</taxon>
    </lineage>
</organism>
<feature type="transmembrane region" description="Helical" evidence="1">
    <location>
        <begin position="60"/>
        <end position="77"/>
    </location>
</feature>
<evidence type="ECO:0000313" key="2">
    <source>
        <dbReference type="EMBL" id="GMT07182.1"/>
    </source>
</evidence>
<gene>
    <name evidence="2" type="ORF">PENTCL1PPCAC_29356</name>
</gene>
<feature type="transmembrane region" description="Helical" evidence="1">
    <location>
        <begin position="29"/>
        <end position="53"/>
    </location>
</feature>
<reference evidence="2" key="1">
    <citation type="submission" date="2023-10" db="EMBL/GenBank/DDBJ databases">
        <title>Genome assembly of Pristionchus species.</title>
        <authorList>
            <person name="Yoshida K."/>
            <person name="Sommer R.J."/>
        </authorList>
    </citation>
    <scope>NUCLEOTIDE SEQUENCE</scope>
    <source>
        <strain evidence="2">RS0144</strain>
    </source>
</reference>
<feature type="transmembrane region" description="Helical" evidence="1">
    <location>
        <begin position="83"/>
        <end position="103"/>
    </location>
</feature>
<evidence type="ECO:0008006" key="4">
    <source>
        <dbReference type="Google" id="ProtNLM"/>
    </source>
</evidence>
<dbReference type="AlphaFoldDB" id="A0AAV5ULK6"/>
<protein>
    <recommendedName>
        <fullName evidence="4">G protein-coupled receptor</fullName>
    </recommendedName>
</protein>
<name>A0AAV5ULK6_9BILA</name>
<keyword evidence="1" id="KW-1133">Transmembrane helix</keyword>
<comment type="caution">
    <text evidence="2">The sequence shown here is derived from an EMBL/GenBank/DDBJ whole genome shotgun (WGS) entry which is preliminary data.</text>
</comment>
<accession>A0AAV5ULK6</accession>
<sequence>FLSLSVPPITDHFSEGRVYVTPASRLVDALLSLTGDTLVLVGPIIALILLSLCSAERSRMGLIFSPFIWLLSLLLRIGETCDWMRSSIFDALLLIIPLTHAYLSLRIGDDSRKEVVKKSYSFPHHISFTEEETSLY</sequence>
<dbReference type="Proteomes" id="UP001432027">
    <property type="component" value="Unassembled WGS sequence"/>
</dbReference>
<keyword evidence="1" id="KW-0472">Membrane</keyword>
<evidence type="ECO:0000256" key="1">
    <source>
        <dbReference type="SAM" id="Phobius"/>
    </source>
</evidence>
<keyword evidence="1" id="KW-0812">Transmembrane</keyword>
<evidence type="ECO:0000313" key="3">
    <source>
        <dbReference type="Proteomes" id="UP001432027"/>
    </source>
</evidence>
<feature type="non-terminal residue" evidence="2">
    <location>
        <position position="1"/>
    </location>
</feature>
<proteinExistence type="predicted"/>
<keyword evidence="3" id="KW-1185">Reference proteome</keyword>